<reference evidence="8" key="1">
    <citation type="submission" date="2022-03" db="EMBL/GenBank/DDBJ databases">
        <authorList>
            <person name="Martin C."/>
        </authorList>
    </citation>
    <scope>NUCLEOTIDE SEQUENCE</scope>
</reference>
<dbReference type="CDD" id="cd02440">
    <property type="entry name" value="AdoMet_MTases"/>
    <property type="match status" value="1"/>
</dbReference>
<dbReference type="EMBL" id="CAIIXF020000012">
    <property type="protein sequence ID" value="CAH1802379.1"/>
    <property type="molecule type" value="Genomic_DNA"/>
</dbReference>
<name>A0A8J1TMR4_OWEFU</name>
<keyword evidence="3 6" id="KW-0949">S-adenosyl-L-methionine</keyword>
<feature type="active site" description="Nucleophile" evidence="6">
    <location>
        <position position="608"/>
    </location>
</feature>
<dbReference type="Pfam" id="PF05958">
    <property type="entry name" value="tRNA_U5-meth_tr"/>
    <property type="match status" value="1"/>
</dbReference>
<proteinExistence type="inferred from homology"/>
<dbReference type="Gene3D" id="3.30.70.330">
    <property type="match status" value="1"/>
</dbReference>
<keyword evidence="2 6" id="KW-0808">Transferase</keyword>
<dbReference type="InterPro" id="IPR012677">
    <property type="entry name" value="Nucleotide-bd_a/b_plait_sf"/>
</dbReference>
<dbReference type="InterPro" id="IPR045850">
    <property type="entry name" value="TRM2_met"/>
</dbReference>
<protein>
    <recommendedName>
        <fullName evidence="4">tRNA (uracil(54)-C(5))-methyltransferase</fullName>
        <ecNumber evidence="4">2.1.1.35</ecNumber>
    </recommendedName>
</protein>
<evidence type="ECO:0000256" key="7">
    <source>
        <dbReference type="SAM" id="MobiDB-lite"/>
    </source>
</evidence>
<evidence type="ECO:0000256" key="3">
    <source>
        <dbReference type="ARBA" id="ARBA00022691"/>
    </source>
</evidence>
<evidence type="ECO:0000256" key="6">
    <source>
        <dbReference type="PROSITE-ProRule" id="PRU01024"/>
    </source>
</evidence>
<feature type="compositionally biased region" description="Basic and acidic residues" evidence="7">
    <location>
        <begin position="221"/>
        <end position="232"/>
    </location>
</feature>
<feature type="binding site" evidence="6">
    <location>
        <position position="580"/>
    </location>
    <ligand>
        <name>S-adenosyl-L-methionine</name>
        <dbReference type="ChEBI" id="CHEBI:59789"/>
    </ligand>
</feature>
<feature type="region of interest" description="Disordered" evidence="7">
    <location>
        <begin position="1"/>
        <end position="109"/>
    </location>
</feature>
<keyword evidence="9" id="KW-1185">Reference proteome</keyword>
<gene>
    <name evidence="8" type="ORF">OFUS_LOCUS26062</name>
</gene>
<dbReference type="PANTHER" id="PTHR45904">
    <property type="entry name" value="TRNA (URACIL-5-)-METHYLTRANSFERASE"/>
    <property type="match status" value="1"/>
</dbReference>
<dbReference type="SUPFAM" id="SSF54928">
    <property type="entry name" value="RNA-binding domain, RBD"/>
    <property type="match status" value="1"/>
</dbReference>
<dbReference type="SUPFAM" id="SSF53335">
    <property type="entry name" value="S-adenosyl-L-methionine-dependent methyltransferases"/>
    <property type="match status" value="1"/>
</dbReference>
<sequence>MATEGDTTPMETSQSGNPSDMTDVENVKDNVKIEESVDGKDNVKDEVKDNGKDNEKAVLKDDEQDNVKDTVKDDDKGNEKDTVTIERNDSEEDTIENDAEPKKDDDLNDPYGYIKRDEFTTEIFKIEIGNIPKIYSWSQLKMKLKKLGLNPVKIILLQDSSYAFANFRCEEDRQKAIEVIDGHNWKGLSLTAKPAKPRQDPLIKRRLDKEKSEAGPAKRSRQNDKEELSDEERLKQAVMPLGHLTYDEQLKVKLSQMQEHMKNLTKQMFKNFPHLKKKDSWLANLVSANSGMCCPLEEILPSPECEGYRNKNEFTIGLSPQGEENTVGFRLSSYRDGDSSVAEPYGCVMLNQKMKDVVQGFQEFIRISGKDCYKTEVHSGHWRLLQVRTTRKNEVMAIIGFHPQSLTKEEMLALKQSIKEHFTDGDGKKCGITSMYLQQQTSRVSAMSSEEEYEHIFGEEHIHESLCDMTFRISPDAFFQVNTAGAEVLYRKVADWAGISPETTLLDVCCGTGTIGLTLAKKVKHVKGFEMCQQAIEDAKFNATLNDIKNAEFYCGKAEDVMMDVVKYLPGSSEVVAIVDPPRQGLHSRVVLAIRRCHNLKKLIYVSCNPKGASGNILDLMRPVSKKFKNAPFRLVKAVPVDMFPYTNHCELIMLLERDST</sequence>
<evidence type="ECO:0000256" key="1">
    <source>
        <dbReference type="ARBA" id="ARBA00022603"/>
    </source>
</evidence>
<organism evidence="8 9">
    <name type="scientific">Owenia fusiformis</name>
    <name type="common">Polychaete worm</name>
    <dbReference type="NCBI Taxonomy" id="6347"/>
    <lineage>
        <taxon>Eukaryota</taxon>
        <taxon>Metazoa</taxon>
        <taxon>Spiralia</taxon>
        <taxon>Lophotrochozoa</taxon>
        <taxon>Annelida</taxon>
        <taxon>Polychaeta</taxon>
        <taxon>Sedentaria</taxon>
        <taxon>Canalipalpata</taxon>
        <taxon>Sabellida</taxon>
        <taxon>Oweniida</taxon>
        <taxon>Oweniidae</taxon>
        <taxon>Owenia</taxon>
    </lineage>
</organism>
<dbReference type="GO" id="GO:0006396">
    <property type="term" value="P:RNA processing"/>
    <property type="evidence" value="ECO:0007669"/>
    <property type="project" value="InterPro"/>
</dbReference>
<feature type="compositionally biased region" description="Basic and acidic residues" evidence="7">
    <location>
        <begin position="25"/>
        <end position="88"/>
    </location>
</feature>
<dbReference type="InterPro" id="IPR010280">
    <property type="entry name" value="U5_MeTrfase_fam"/>
</dbReference>
<dbReference type="Proteomes" id="UP000749559">
    <property type="component" value="Unassembled WGS sequence"/>
</dbReference>
<evidence type="ECO:0000256" key="2">
    <source>
        <dbReference type="ARBA" id="ARBA00022679"/>
    </source>
</evidence>
<dbReference type="GO" id="GO:0032259">
    <property type="term" value="P:methylation"/>
    <property type="evidence" value="ECO:0007669"/>
    <property type="project" value="UniProtKB-KW"/>
</dbReference>
<accession>A0A8J1TMR4</accession>
<keyword evidence="1 6" id="KW-0489">Methyltransferase</keyword>
<dbReference type="Gene3D" id="3.40.50.150">
    <property type="entry name" value="Vaccinia Virus protein VP39"/>
    <property type="match status" value="1"/>
</dbReference>
<evidence type="ECO:0000256" key="4">
    <source>
        <dbReference type="ARBA" id="ARBA00033763"/>
    </source>
</evidence>
<comment type="caution">
    <text evidence="6">Lacks conserved residue(s) required for the propagation of feature annotation.</text>
</comment>
<dbReference type="AlphaFoldDB" id="A0A8J1TMR4"/>
<evidence type="ECO:0000256" key="5">
    <source>
        <dbReference type="ARBA" id="ARBA00047278"/>
    </source>
</evidence>
<comment type="catalytic activity">
    <reaction evidence="5">
        <text>uridine(54) in tRNA + S-adenosyl-L-methionine = 5-methyluridine(54) in tRNA + S-adenosyl-L-homocysteine + H(+)</text>
        <dbReference type="Rhea" id="RHEA:42712"/>
        <dbReference type="Rhea" id="RHEA-COMP:10167"/>
        <dbReference type="Rhea" id="RHEA-COMP:10193"/>
        <dbReference type="ChEBI" id="CHEBI:15378"/>
        <dbReference type="ChEBI" id="CHEBI:57856"/>
        <dbReference type="ChEBI" id="CHEBI:59789"/>
        <dbReference type="ChEBI" id="CHEBI:65315"/>
        <dbReference type="ChEBI" id="CHEBI:74447"/>
        <dbReference type="EC" id="2.1.1.35"/>
    </reaction>
    <physiologicalReaction direction="left-to-right" evidence="5">
        <dbReference type="Rhea" id="RHEA:42713"/>
    </physiologicalReaction>
</comment>
<dbReference type="EC" id="2.1.1.35" evidence="4"/>
<dbReference type="GO" id="GO:0030697">
    <property type="term" value="F:tRNA (uracil(54)-C5)-methyltransferase activity, S-adenosyl methionine-dependent"/>
    <property type="evidence" value="ECO:0007669"/>
    <property type="project" value="UniProtKB-EC"/>
</dbReference>
<feature type="binding site" evidence="6">
    <location>
        <position position="530"/>
    </location>
    <ligand>
        <name>S-adenosyl-L-methionine</name>
        <dbReference type="ChEBI" id="CHEBI:59789"/>
    </ligand>
</feature>
<dbReference type="PROSITE" id="PS51687">
    <property type="entry name" value="SAM_MT_RNA_M5U"/>
    <property type="match status" value="1"/>
</dbReference>
<feature type="compositionally biased region" description="Polar residues" evidence="7">
    <location>
        <begin position="1"/>
        <end position="20"/>
    </location>
</feature>
<evidence type="ECO:0000313" key="8">
    <source>
        <dbReference type="EMBL" id="CAH1802379.1"/>
    </source>
</evidence>
<comment type="caution">
    <text evidence="8">The sequence shown here is derived from an EMBL/GenBank/DDBJ whole genome shotgun (WGS) entry which is preliminary data.</text>
</comment>
<feature type="region of interest" description="Disordered" evidence="7">
    <location>
        <begin position="190"/>
        <end position="232"/>
    </location>
</feature>
<feature type="compositionally biased region" description="Acidic residues" evidence="7">
    <location>
        <begin position="89"/>
        <end position="98"/>
    </location>
</feature>
<dbReference type="InterPro" id="IPR035979">
    <property type="entry name" value="RBD_domain_sf"/>
</dbReference>
<dbReference type="Gene3D" id="2.40.50.1070">
    <property type="match status" value="1"/>
</dbReference>
<dbReference type="InterPro" id="IPR029063">
    <property type="entry name" value="SAM-dependent_MTases_sf"/>
</dbReference>
<comment type="similarity">
    <text evidence="6">Belongs to the class I-like SAM-binding methyltransferase superfamily. RNA M5U methyltransferase family.</text>
</comment>
<dbReference type="PANTHER" id="PTHR45904:SF2">
    <property type="entry name" value="TRNA (URACIL-5-)-METHYLTRANSFERASE HOMOLOG A"/>
    <property type="match status" value="1"/>
</dbReference>
<dbReference type="GO" id="GO:0003723">
    <property type="term" value="F:RNA binding"/>
    <property type="evidence" value="ECO:0007669"/>
    <property type="project" value="TreeGrafter"/>
</dbReference>
<evidence type="ECO:0000313" key="9">
    <source>
        <dbReference type="Proteomes" id="UP000749559"/>
    </source>
</evidence>
<feature type="compositionally biased region" description="Basic and acidic residues" evidence="7">
    <location>
        <begin position="197"/>
        <end position="213"/>
    </location>
</feature>
<dbReference type="OrthoDB" id="10250660at2759"/>
<feature type="binding site" evidence="6">
    <location>
        <position position="480"/>
    </location>
    <ligand>
        <name>S-adenosyl-L-methionine</name>
        <dbReference type="ChEBI" id="CHEBI:59789"/>
    </ligand>
</feature>